<accession>M7XTL5</accession>
<proteinExistence type="predicted"/>
<dbReference type="EMBL" id="AMZY02000017">
    <property type="protein sequence ID" value="EMS31822.1"/>
    <property type="molecule type" value="Genomic_DNA"/>
</dbReference>
<dbReference type="STRING" id="1239962.C943_01781"/>
<organism evidence="1 2">
    <name type="scientific">Mariniradius saccharolyticus AK6</name>
    <dbReference type="NCBI Taxonomy" id="1239962"/>
    <lineage>
        <taxon>Bacteria</taxon>
        <taxon>Pseudomonadati</taxon>
        <taxon>Bacteroidota</taxon>
        <taxon>Cytophagia</taxon>
        <taxon>Cytophagales</taxon>
        <taxon>Cyclobacteriaceae</taxon>
        <taxon>Mariniradius</taxon>
    </lineage>
</organism>
<dbReference type="RefSeq" id="WP_008630022.1">
    <property type="nucleotide sequence ID" value="NZ_AMZY02000017.1"/>
</dbReference>
<comment type="caution">
    <text evidence="1">The sequence shown here is derived from an EMBL/GenBank/DDBJ whole genome shotgun (WGS) entry which is preliminary data.</text>
</comment>
<reference evidence="1" key="1">
    <citation type="submission" date="2013-01" db="EMBL/GenBank/DDBJ databases">
        <title>Genome assembly of Mariniradius saccharolyticus AK6.</title>
        <authorList>
            <person name="Vaidya B."/>
            <person name="Khatri I."/>
            <person name="Tanuku N.R.S."/>
            <person name="Subramanian S."/>
            <person name="Pinnaka A."/>
        </authorList>
    </citation>
    <scope>NUCLEOTIDE SEQUENCE [LARGE SCALE GENOMIC DNA]</scope>
    <source>
        <strain evidence="1">AK6</strain>
    </source>
</reference>
<keyword evidence="2" id="KW-1185">Reference proteome</keyword>
<dbReference type="InParanoid" id="M7XTL5"/>
<dbReference type="AlphaFoldDB" id="M7XTL5"/>
<name>M7XTL5_9BACT</name>
<protein>
    <submittedName>
        <fullName evidence="1">Uncharacterized protein</fullName>
    </submittedName>
</protein>
<sequence>MYKYFLRFAVFFILILFWIQTSFAQIRDEAGILLVNNRTGEQRFIPQGKKISVTDSLGNRFKGKFWLESENEIIIDGQKIRTTQILNIKRRITGTKIVGVGLVTLGLAVFQLEVIATGVGNAVSQTSSEPEISPTGLWIAAASVPFFAYKPTFKSKRWIIKLIPKEKIDLP</sequence>
<gene>
    <name evidence="1" type="ORF">C943_01781</name>
</gene>
<dbReference type="Proteomes" id="UP000010953">
    <property type="component" value="Unassembled WGS sequence"/>
</dbReference>
<dbReference type="OrthoDB" id="10010687at2"/>
<evidence type="ECO:0000313" key="1">
    <source>
        <dbReference type="EMBL" id="EMS31822.1"/>
    </source>
</evidence>
<evidence type="ECO:0000313" key="2">
    <source>
        <dbReference type="Proteomes" id="UP000010953"/>
    </source>
</evidence>